<comment type="caution">
    <text evidence="5">The sequence shown here is derived from an EMBL/GenBank/DDBJ whole genome shotgun (WGS) entry which is preliminary data.</text>
</comment>
<dbReference type="GO" id="GO:0003677">
    <property type="term" value="F:DNA binding"/>
    <property type="evidence" value="ECO:0007669"/>
    <property type="project" value="UniProtKB-KW"/>
</dbReference>
<dbReference type="PANTHER" id="PTHR44688:SF16">
    <property type="entry name" value="DNA-BINDING TRANSCRIPTIONAL ACTIVATOR DEVR_DOSR"/>
    <property type="match status" value="1"/>
</dbReference>
<dbReference type="Pfam" id="PF00196">
    <property type="entry name" value="GerE"/>
    <property type="match status" value="1"/>
</dbReference>
<dbReference type="CDD" id="cd06170">
    <property type="entry name" value="LuxR_C_like"/>
    <property type="match status" value="1"/>
</dbReference>
<dbReference type="Gene3D" id="1.10.10.10">
    <property type="entry name" value="Winged helix-like DNA-binding domain superfamily/Winged helix DNA-binding domain"/>
    <property type="match status" value="1"/>
</dbReference>
<dbReference type="InterPro" id="IPR016032">
    <property type="entry name" value="Sig_transdc_resp-reg_C-effctor"/>
</dbReference>
<accession>A0A9D2LJG3</accession>
<name>A0A9D2LJG3_9FIRM</name>
<evidence type="ECO:0000313" key="6">
    <source>
        <dbReference type="Proteomes" id="UP000823824"/>
    </source>
</evidence>
<dbReference type="PROSITE" id="PS50043">
    <property type="entry name" value="HTH_LUXR_2"/>
    <property type="match status" value="1"/>
</dbReference>
<reference evidence="5" key="1">
    <citation type="journal article" date="2021" name="PeerJ">
        <title>Extensive microbial diversity within the chicken gut microbiome revealed by metagenomics and culture.</title>
        <authorList>
            <person name="Gilroy R."/>
            <person name="Ravi A."/>
            <person name="Getino M."/>
            <person name="Pursley I."/>
            <person name="Horton D.L."/>
            <person name="Alikhan N.F."/>
            <person name="Baker D."/>
            <person name="Gharbi K."/>
            <person name="Hall N."/>
            <person name="Watson M."/>
            <person name="Adriaenssens E.M."/>
            <person name="Foster-Nyarko E."/>
            <person name="Jarju S."/>
            <person name="Secka A."/>
            <person name="Antonio M."/>
            <person name="Oren A."/>
            <person name="Chaudhuri R.R."/>
            <person name="La Ragione R."/>
            <person name="Hildebrand F."/>
            <person name="Pallen M.J."/>
        </authorList>
    </citation>
    <scope>NUCLEOTIDE SEQUENCE</scope>
    <source>
        <strain evidence="5">ChiBcec18-1249</strain>
    </source>
</reference>
<evidence type="ECO:0000256" key="1">
    <source>
        <dbReference type="ARBA" id="ARBA00023015"/>
    </source>
</evidence>
<keyword evidence="2" id="KW-0238">DNA-binding</keyword>
<evidence type="ECO:0000256" key="3">
    <source>
        <dbReference type="ARBA" id="ARBA00023163"/>
    </source>
</evidence>
<dbReference type="Proteomes" id="UP000823824">
    <property type="component" value="Unassembled WGS sequence"/>
</dbReference>
<dbReference type="PANTHER" id="PTHR44688">
    <property type="entry name" value="DNA-BINDING TRANSCRIPTIONAL ACTIVATOR DEVR_DOSR"/>
    <property type="match status" value="1"/>
</dbReference>
<dbReference type="SUPFAM" id="SSF46894">
    <property type="entry name" value="C-terminal effector domain of the bipartite response regulators"/>
    <property type="match status" value="1"/>
</dbReference>
<dbReference type="InterPro" id="IPR000792">
    <property type="entry name" value="Tscrpt_reg_LuxR_C"/>
</dbReference>
<evidence type="ECO:0000256" key="2">
    <source>
        <dbReference type="ARBA" id="ARBA00023125"/>
    </source>
</evidence>
<dbReference type="PROSITE" id="PS00622">
    <property type="entry name" value="HTH_LUXR_1"/>
    <property type="match status" value="1"/>
</dbReference>
<sequence length="396" mass="44114">MEYRTVRETAEKWGLSLRMVQQFCIDGRIPGARKFGKSWAIPADAEKPRDPRLVRGQTAPAAGLLDHAGLMPLMNTPFQPGQCLAAVEAMEEGPRRDIAQAEYYYFTGRPEQAARAASAYLTSPDAGARLSACLIYAYANLPLQQIRHARFALDEIQKFLAAGGEKAPQLRAAGAFVAATSAVLLHLPLPRSLPATREFLPLLPIGLRAFALYVQAHYLYLKHNYAQSIGIVEAALSMGAEQYPIPAIYLHLIAVMDYMRLRRTEPAQEHLLSAWALARPDDLLEGFGEHHGLLGGMLESVIKPRWPEDFKRIIDITYRFSEGWRYIHNPDTGQAVADNLTTTEFTVAMLVVQDWTTEEIAAHMGVSISTIRRHQAHIRKKLGAKSRQELAGYMLA</sequence>
<evidence type="ECO:0000313" key="5">
    <source>
        <dbReference type="EMBL" id="HJB13668.1"/>
    </source>
</evidence>
<dbReference type="AlphaFoldDB" id="A0A9D2LJG3"/>
<gene>
    <name evidence="5" type="ORF">H9787_08140</name>
</gene>
<keyword evidence="1" id="KW-0805">Transcription regulation</keyword>
<feature type="domain" description="HTH luxR-type" evidence="4">
    <location>
        <begin position="333"/>
        <end position="396"/>
    </location>
</feature>
<dbReference type="EMBL" id="DWZJ01000069">
    <property type="protein sequence ID" value="HJB13668.1"/>
    <property type="molecule type" value="Genomic_DNA"/>
</dbReference>
<keyword evidence="3" id="KW-0804">Transcription</keyword>
<dbReference type="InterPro" id="IPR036388">
    <property type="entry name" value="WH-like_DNA-bd_sf"/>
</dbReference>
<proteinExistence type="predicted"/>
<organism evidence="5 6">
    <name type="scientific">Candidatus Oscillibacter excrementigallinarum</name>
    <dbReference type="NCBI Taxonomy" id="2838716"/>
    <lineage>
        <taxon>Bacteria</taxon>
        <taxon>Bacillati</taxon>
        <taxon>Bacillota</taxon>
        <taxon>Clostridia</taxon>
        <taxon>Eubacteriales</taxon>
        <taxon>Oscillospiraceae</taxon>
        <taxon>Oscillibacter</taxon>
    </lineage>
</organism>
<evidence type="ECO:0000259" key="4">
    <source>
        <dbReference type="PROSITE" id="PS50043"/>
    </source>
</evidence>
<dbReference type="GO" id="GO:0006355">
    <property type="term" value="P:regulation of DNA-templated transcription"/>
    <property type="evidence" value="ECO:0007669"/>
    <property type="project" value="InterPro"/>
</dbReference>
<dbReference type="SMART" id="SM00421">
    <property type="entry name" value="HTH_LUXR"/>
    <property type="match status" value="1"/>
</dbReference>
<protein>
    <submittedName>
        <fullName evidence="5">Helix-turn-helix transcriptional regulator</fullName>
    </submittedName>
</protein>
<reference evidence="5" key="2">
    <citation type="submission" date="2021-04" db="EMBL/GenBank/DDBJ databases">
        <authorList>
            <person name="Gilroy R."/>
        </authorList>
    </citation>
    <scope>NUCLEOTIDE SEQUENCE</scope>
    <source>
        <strain evidence="5">ChiBcec18-1249</strain>
    </source>
</reference>